<organism evidence="2 3">
    <name type="scientific">Calidris pygmaea</name>
    <name type="common">Spoon-billed sandpiper</name>
    <dbReference type="NCBI Taxonomy" id="425635"/>
    <lineage>
        <taxon>Eukaryota</taxon>
        <taxon>Metazoa</taxon>
        <taxon>Chordata</taxon>
        <taxon>Craniata</taxon>
        <taxon>Vertebrata</taxon>
        <taxon>Euteleostomi</taxon>
        <taxon>Archelosauria</taxon>
        <taxon>Archosauria</taxon>
        <taxon>Dinosauria</taxon>
        <taxon>Saurischia</taxon>
        <taxon>Theropoda</taxon>
        <taxon>Coelurosauria</taxon>
        <taxon>Aves</taxon>
        <taxon>Neognathae</taxon>
        <taxon>Neoaves</taxon>
        <taxon>Charadriiformes</taxon>
        <taxon>Scolopacidae</taxon>
        <taxon>Calidris</taxon>
    </lineage>
</organism>
<name>A0A8C3JMW1_9CHAR</name>
<evidence type="ECO:0000256" key="1">
    <source>
        <dbReference type="SAM" id="MobiDB-lite"/>
    </source>
</evidence>
<dbReference type="Ensembl" id="ENSCPGT00000011400.1">
    <property type="protein sequence ID" value="ENSCPGP00000010388.1"/>
    <property type="gene ID" value="ENSCPGG00000007390.1"/>
</dbReference>
<evidence type="ECO:0000313" key="3">
    <source>
        <dbReference type="Proteomes" id="UP000694419"/>
    </source>
</evidence>
<dbReference type="Proteomes" id="UP000694419">
    <property type="component" value="Unplaced"/>
</dbReference>
<proteinExistence type="predicted"/>
<protein>
    <submittedName>
        <fullName evidence="2">Uncharacterized protein</fullName>
    </submittedName>
</protein>
<reference evidence="2" key="2">
    <citation type="submission" date="2025-09" db="UniProtKB">
        <authorList>
            <consortium name="Ensembl"/>
        </authorList>
    </citation>
    <scope>IDENTIFICATION</scope>
</reference>
<reference evidence="2" key="1">
    <citation type="submission" date="2025-08" db="UniProtKB">
        <authorList>
            <consortium name="Ensembl"/>
        </authorList>
    </citation>
    <scope>IDENTIFICATION</scope>
</reference>
<feature type="region of interest" description="Disordered" evidence="1">
    <location>
        <begin position="133"/>
        <end position="152"/>
    </location>
</feature>
<keyword evidence="3" id="KW-1185">Reference proteome</keyword>
<accession>A0A8C3JMW1</accession>
<feature type="compositionally biased region" description="Low complexity" evidence="1">
    <location>
        <begin position="136"/>
        <end position="152"/>
    </location>
</feature>
<dbReference type="AlphaFoldDB" id="A0A8C3JMW1"/>
<evidence type="ECO:0000313" key="2">
    <source>
        <dbReference type="Ensembl" id="ENSCPGP00000010388.1"/>
    </source>
</evidence>
<sequence length="152" mass="16083">LARSTFSPLSLSPSPTPLAGAQVTTRGGEETCKAWKSPAGTTGRSRGSRRCKYPKAMANTPKPWLTRSVKAEGRWKPQRCQLCPIAPAAFAASSAGEGTVATVLVLLPTWLVLVRCPEQKGRWCLSSLLVPRDGSESWAEGSSEGGSVSESP</sequence>
<feature type="region of interest" description="Disordered" evidence="1">
    <location>
        <begin position="1"/>
        <end position="51"/>
    </location>
</feature>